<dbReference type="Proteomes" id="UP001056426">
    <property type="component" value="Chromosome"/>
</dbReference>
<accession>A0A9J6ZQ89</accession>
<proteinExistence type="predicted"/>
<dbReference type="KEGG" id="alkq:M9189_00065"/>
<sequence>MRLRVLIQWVCPALLTGLLSCTSDEICLSNQHALQAGLYSARSERQKDTTLISASVYGVGEGMDSIYKDEAVSKLFLPLSFDSDTTAFVIDEGVLRDTIWFRHTKELIYISRNCGFTYDFTIDSIWYTTVLVDSVAVDKPGVKYSENAENVKIFVY</sequence>
<reference evidence="1" key="2">
    <citation type="submission" date="2022-06" db="EMBL/GenBank/DDBJ databases">
        <title>Xiashengella guii gen. nov. sp. nov., a bacterium isolated form anaerobic digestion tank.</title>
        <authorList>
            <person name="Huang H."/>
        </authorList>
    </citation>
    <scope>NUCLEOTIDE SEQUENCE</scope>
    <source>
        <strain evidence="1">Ai-910</strain>
    </source>
</reference>
<evidence type="ECO:0000313" key="2">
    <source>
        <dbReference type="Proteomes" id="UP001056426"/>
    </source>
</evidence>
<dbReference type="InterPro" id="IPR045607">
    <property type="entry name" value="DUF6452"/>
</dbReference>
<evidence type="ECO:0000313" key="1">
    <source>
        <dbReference type="EMBL" id="URW79751.1"/>
    </source>
</evidence>
<dbReference type="PROSITE" id="PS51257">
    <property type="entry name" value="PROKAR_LIPOPROTEIN"/>
    <property type="match status" value="1"/>
</dbReference>
<dbReference type="RefSeq" id="WP_250723845.1">
    <property type="nucleotide sequence ID" value="NZ_CP098400.1"/>
</dbReference>
<gene>
    <name evidence="1" type="ORF">M9189_00065</name>
</gene>
<protein>
    <submittedName>
        <fullName evidence="1">DUF6452 family protein</fullName>
    </submittedName>
</protein>
<name>A0A9J6ZQ89_9BACT</name>
<dbReference type="Pfam" id="PF20050">
    <property type="entry name" value="DUF6452"/>
    <property type="match status" value="1"/>
</dbReference>
<organism evidence="1 2">
    <name type="scientific">Xiashengella succiniciproducens</name>
    <dbReference type="NCBI Taxonomy" id="2949635"/>
    <lineage>
        <taxon>Bacteria</taxon>
        <taxon>Pseudomonadati</taxon>
        <taxon>Bacteroidota</taxon>
        <taxon>Bacteroidia</taxon>
        <taxon>Marinilabiliales</taxon>
        <taxon>Marinilabiliaceae</taxon>
        <taxon>Xiashengella</taxon>
    </lineage>
</organism>
<reference evidence="1" key="1">
    <citation type="submission" date="2022-05" db="EMBL/GenBank/DDBJ databases">
        <authorList>
            <person name="Sun X."/>
        </authorList>
    </citation>
    <scope>NUCLEOTIDE SEQUENCE</scope>
    <source>
        <strain evidence="1">Ai-910</strain>
    </source>
</reference>
<dbReference type="EMBL" id="CP098400">
    <property type="protein sequence ID" value="URW79751.1"/>
    <property type="molecule type" value="Genomic_DNA"/>
</dbReference>
<keyword evidence="2" id="KW-1185">Reference proteome</keyword>
<dbReference type="AlphaFoldDB" id="A0A9J6ZQ89"/>